<accession>A0A1I2MT66</accession>
<dbReference type="RefSeq" id="WP_093717873.1">
    <property type="nucleotide sequence ID" value="NZ_FONG01000043.1"/>
</dbReference>
<dbReference type="Proteomes" id="UP000199323">
    <property type="component" value="Unassembled WGS sequence"/>
</dbReference>
<sequence>MRLLRRRRAFDTSAIANRASTPHRAVSAGHVLSTTDTTARAPAANATLSPPAVRGPVAVLDTAVHDMVSTIRV</sequence>
<keyword evidence="3" id="KW-1185">Reference proteome</keyword>
<feature type="region of interest" description="Disordered" evidence="1">
    <location>
        <begin position="14"/>
        <end position="50"/>
    </location>
</feature>
<evidence type="ECO:0000313" key="2">
    <source>
        <dbReference type="EMBL" id="SFF94613.1"/>
    </source>
</evidence>
<reference evidence="2 3" key="1">
    <citation type="submission" date="2016-10" db="EMBL/GenBank/DDBJ databases">
        <authorList>
            <person name="de Groot N.N."/>
        </authorList>
    </citation>
    <scope>NUCLEOTIDE SEQUENCE [LARGE SCALE GENOMIC DNA]</scope>
    <source>
        <strain evidence="2 3">CGMCC 4.3510</strain>
    </source>
</reference>
<proteinExistence type="predicted"/>
<evidence type="ECO:0000256" key="1">
    <source>
        <dbReference type="SAM" id="MobiDB-lite"/>
    </source>
</evidence>
<dbReference type="EMBL" id="FONG01000043">
    <property type="protein sequence ID" value="SFF94613.1"/>
    <property type="molecule type" value="Genomic_DNA"/>
</dbReference>
<protein>
    <submittedName>
        <fullName evidence="2">Uncharacterized protein</fullName>
    </submittedName>
</protein>
<gene>
    <name evidence="2" type="ORF">SAMN05216251_1432</name>
</gene>
<name>A0A1I2MT66_9ACTN</name>
<evidence type="ECO:0000313" key="3">
    <source>
        <dbReference type="Proteomes" id="UP000199323"/>
    </source>
</evidence>
<organism evidence="2 3">
    <name type="scientific">Actinacidiphila alni</name>
    <dbReference type="NCBI Taxonomy" id="380248"/>
    <lineage>
        <taxon>Bacteria</taxon>
        <taxon>Bacillati</taxon>
        <taxon>Actinomycetota</taxon>
        <taxon>Actinomycetes</taxon>
        <taxon>Kitasatosporales</taxon>
        <taxon>Streptomycetaceae</taxon>
        <taxon>Actinacidiphila</taxon>
    </lineage>
</organism>
<dbReference type="AlphaFoldDB" id="A0A1I2MT66"/>